<feature type="domain" description="DUF753" evidence="2">
    <location>
        <begin position="106"/>
        <end position="174"/>
    </location>
</feature>
<proteinExistence type="evidence at transcript level"/>
<evidence type="ECO:0000259" key="2">
    <source>
        <dbReference type="Pfam" id="PF05444"/>
    </source>
</evidence>
<protein>
    <submittedName>
        <fullName evidence="3">Putative secreted protein</fullName>
    </submittedName>
</protein>
<accession>U5EL69</accession>
<feature type="domain" description="DUF753" evidence="2">
    <location>
        <begin position="21"/>
        <end position="97"/>
    </location>
</feature>
<feature type="chain" id="PRO_5004659998" evidence="1">
    <location>
        <begin position="20"/>
        <end position="203"/>
    </location>
</feature>
<reference evidence="3" key="1">
    <citation type="journal article" date="2014" name="Insect Biochem. Mol. Biol.">
        <title>An insight into the sialome of the frog biting fly, Corethrella appendiculata.</title>
        <authorList>
            <person name="Ribeiro J.M.C."/>
            <person name="Chagas A.C."/>
            <person name="Pham V.M."/>
            <person name="Lounibos L.P."/>
            <person name="Calvo E."/>
        </authorList>
    </citation>
    <scope>NUCLEOTIDE SEQUENCE</scope>
    <source>
        <tissue evidence="3">Salivary glands</tissue>
    </source>
</reference>
<dbReference type="PANTHER" id="PTHR21721:SF25">
    <property type="entry name" value="LP18071P"/>
    <property type="match status" value="1"/>
</dbReference>
<dbReference type="Pfam" id="PF05444">
    <property type="entry name" value="DUF753"/>
    <property type="match status" value="2"/>
</dbReference>
<dbReference type="PANTHER" id="PTHR21721">
    <property type="entry name" value="GH09876P-RELATED"/>
    <property type="match status" value="1"/>
</dbReference>
<organism evidence="3">
    <name type="scientific">Corethrella appendiculata</name>
    <dbReference type="NCBI Taxonomy" id="1370023"/>
    <lineage>
        <taxon>Eukaryota</taxon>
        <taxon>Metazoa</taxon>
        <taxon>Ecdysozoa</taxon>
        <taxon>Arthropoda</taxon>
        <taxon>Hexapoda</taxon>
        <taxon>Insecta</taxon>
        <taxon>Pterygota</taxon>
        <taxon>Neoptera</taxon>
        <taxon>Endopterygota</taxon>
        <taxon>Diptera</taxon>
        <taxon>Nematocera</taxon>
        <taxon>Culicoidea</taxon>
        <taxon>Chaoboridae</taxon>
        <taxon>Corethrella</taxon>
    </lineage>
</organism>
<name>U5EL69_9DIPT</name>
<feature type="signal peptide" evidence="1">
    <location>
        <begin position="1"/>
        <end position="19"/>
    </location>
</feature>
<sequence>MLKQILLIFIVGISYGVSANRCAVCTSNNAIDTNCLNGVNLLLRDCPANNNNNCFSRIEPDGSVRRGCLSELSQGENLNCVSDPSCTICNNADGGCNVGIFPGHRLKCHTCQGSVNSTCAEEISGPPSVCDLFDPNDQCYTVVGDDRVQRGCRSSFASCQERGTCRLCDGHGCNYKHYNSSVKNYLSVQSIIVILIAFCLVGY</sequence>
<evidence type="ECO:0000313" key="3">
    <source>
        <dbReference type="EMBL" id="JAB54916.1"/>
    </source>
</evidence>
<evidence type="ECO:0000256" key="1">
    <source>
        <dbReference type="SAM" id="SignalP"/>
    </source>
</evidence>
<dbReference type="InterPro" id="IPR008472">
    <property type="entry name" value="DUF753"/>
</dbReference>
<dbReference type="EMBL" id="GANO01004955">
    <property type="protein sequence ID" value="JAB54916.1"/>
    <property type="molecule type" value="mRNA"/>
</dbReference>
<keyword evidence="1" id="KW-0732">Signal</keyword>
<dbReference type="AlphaFoldDB" id="U5EL69"/>